<evidence type="ECO:0000256" key="1">
    <source>
        <dbReference type="ARBA" id="ARBA00011028"/>
    </source>
</evidence>
<sequence>MQLYKKALALLFLTLLVTAPLSSTALAQKPVVFVSILPQKYFVEQIAGDTVQVEVMVKPGASPATYEPLPRQMTMLAKADMYLAIGVPFERTWLPRIKATNPDLAVIYIDKTLRKLPMTSNAIEVDTNPRGALLLNFRNSKAEHDAHASAHDQKKQVHNHEGMLDPHIWLSPRWVKAMAKPTRLALTKVAPHHATQYRINTRRFTKRLDALDKDIHAIFKAIPAEQRVFMTFHPSWGYYAMTYNLIQIPIEFEGKAPSPKDLEQITAIAKKRNLRTIFVQPQFSQASAKAIAGSINGSVVTADPLAENWEENLRDVSKKLAASFILCE</sequence>
<evidence type="ECO:0000256" key="2">
    <source>
        <dbReference type="ARBA" id="ARBA00022448"/>
    </source>
</evidence>
<name>A0A1N6DMT0_9BACT</name>
<evidence type="ECO:0000256" key="3">
    <source>
        <dbReference type="ARBA" id="ARBA00022729"/>
    </source>
</evidence>
<dbReference type="GO" id="GO:0030001">
    <property type="term" value="P:metal ion transport"/>
    <property type="evidence" value="ECO:0007669"/>
    <property type="project" value="InterPro"/>
</dbReference>
<organism evidence="5 6">
    <name type="scientific">Halodesulfovibrio marinisediminis DSM 17456</name>
    <dbReference type="NCBI Taxonomy" id="1121457"/>
    <lineage>
        <taxon>Bacteria</taxon>
        <taxon>Pseudomonadati</taxon>
        <taxon>Thermodesulfobacteriota</taxon>
        <taxon>Desulfovibrionia</taxon>
        <taxon>Desulfovibrionales</taxon>
        <taxon>Desulfovibrionaceae</taxon>
        <taxon>Halodesulfovibrio</taxon>
    </lineage>
</organism>
<dbReference type="STRING" id="1121457.SAMN02745161_0314"/>
<dbReference type="GO" id="GO:0046872">
    <property type="term" value="F:metal ion binding"/>
    <property type="evidence" value="ECO:0007669"/>
    <property type="project" value="InterPro"/>
</dbReference>
<dbReference type="SUPFAM" id="SSF53807">
    <property type="entry name" value="Helical backbone' metal receptor"/>
    <property type="match status" value="1"/>
</dbReference>
<keyword evidence="3 4" id="KW-0732">Signal</keyword>
<keyword evidence="2" id="KW-0813">Transport</keyword>
<dbReference type="Gene3D" id="3.40.50.1980">
    <property type="entry name" value="Nitrogenase molybdenum iron protein domain"/>
    <property type="match status" value="2"/>
</dbReference>
<proteinExistence type="inferred from homology"/>
<evidence type="ECO:0000313" key="5">
    <source>
        <dbReference type="EMBL" id="SIN71984.1"/>
    </source>
</evidence>
<dbReference type="PANTHER" id="PTHR42953">
    <property type="entry name" value="HIGH-AFFINITY ZINC UPTAKE SYSTEM PROTEIN ZNUA-RELATED"/>
    <property type="match status" value="1"/>
</dbReference>
<dbReference type="Pfam" id="PF01297">
    <property type="entry name" value="ZnuA"/>
    <property type="match status" value="1"/>
</dbReference>
<gene>
    <name evidence="5" type="ORF">SAMN02745161_0314</name>
</gene>
<protein>
    <submittedName>
        <fullName evidence="5">Zinc transport system substrate-binding protein</fullName>
    </submittedName>
</protein>
<dbReference type="Proteomes" id="UP000184694">
    <property type="component" value="Unassembled WGS sequence"/>
</dbReference>
<feature type="chain" id="PRO_5013360205" evidence="4">
    <location>
        <begin position="28"/>
        <end position="328"/>
    </location>
</feature>
<evidence type="ECO:0000313" key="6">
    <source>
        <dbReference type="Proteomes" id="UP000184694"/>
    </source>
</evidence>
<evidence type="ECO:0000256" key="4">
    <source>
        <dbReference type="SAM" id="SignalP"/>
    </source>
</evidence>
<dbReference type="PANTHER" id="PTHR42953:SF3">
    <property type="entry name" value="HIGH-AFFINITY ZINC UPTAKE SYSTEM PROTEIN ZNUA"/>
    <property type="match status" value="1"/>
</dbReference>
<dbReference type="OrthoDB" id="9810636at2"/>
<keyword evidence="6" id="KW-1185">Reference proteome</keyword>
<accession>A0A1N6DMT0</accession>
<dbReference type="InterPro" id="IPR006127">
    <property type="entry name" value="ZnuA-like"/>
</dbReference>
<dbReference type="InterPro" id="IPR050492">
    <property type="entry name" value="Bact_metal-bind_prot9"/>
</dbReference>
<dbReference type="EMBL" id="FSRG01000003">
    <property type="protein sequence ID" value="SIN71984.1"/>
    <property type="molecule type" value="Genomic_DNA"/>
</dbReference>
<comment type="similarity">
    <text evidence="1">Belongs to the bacterial solute-binding protein 9 family.</text>
</comment>
<dbReference type="AlphaFoldDB" id="A0A1N6DMT0"/>
<dbReference type="RefSeq" id="WP_074215203.1">
    <property type="nucleotide sequence ID" value="NZ_FSRG01000003.1"/>
</dbReference>
<reference evidence="6" key="1">
    <citation type="submission" date="2016-11" db="EMBL/GenBank/DDBJ databases">
        <authorList>
            <person name="Varghese N."/>
            <person name="Submissions S."/>
        </authorList>
    </citation>
    <scope>NUCLEOTIDE SEQUENCE [LARGE SCALE GENOMIC DNA]</scope>
    <source>
        <strain evidence="6">DSM 17456</strain>
    </source>
</reference>
<feature type="signal peptide" evidence="4">
    <location>
        <begin position="1"/>
        <end position="27"/>
    </location>
</feature>